<evidence type="ECO:0000259" key="9">
    <source>
        <dbReference type="Pfam" id="PF13439"/>
    </source>
</evidence>
<name>A0A165DCK9_9APHY</name>
<feature type="domain" description="Glycosyltransferase subfamily 4-like N-terminal" evidence="9">
    <location>
        <begin position="22"/>
        <end position="213"/>
    </location>
</feature>
<organism evidence="10 11">
    <name type="scientific">Laetiporus sulphureus 93-53</name>
    <dbReference type="NCBI Taxonomy" id="1314785"/>
    <lineage>
        <taxon>Eukaryota</taxon>
        <taxon>Fungi</taxon>
        <taxon>Dikarya</taxon>
        <taxon>Basidiomycota</taxon>
        <taxon>Agaricomycotina</taxon>
        <taxon>Agaricomycetes</taxon>
        <taxon>Polyporales</taxon>
        <taxon>Laetiporus</taxon>
    </lineage>
</organism>
<reference evidence="10 11" key="1">
    <citation type="journal article" date="2016" name="Mol. Biol. Evol.">
        <title>Comparative Genomics of Early-Diverging Mushroom-Forming Fungi Provides Insights into the Origins of Lignocellulose Decay Capabilities.</title>
        <authorList>
            <person name="Nagy L.G."/>
            <person name="Riley R."/>
            <person name="Tritt A."/>
            <person name="Adam C."/>
            <person name="Daum C."/>
            <person name="Floudas D."/>
            <person name="Sun H."/>
            <person name="Yadav J.S."/>
            <person name="Pangilinan J."/>
            <person name="Larsson K.H."/>
            <person name="Matsuura K."/>
            <person name="Barry K."/>
            <person name="Labutti K."/>
            <person name="Kuo R."/>
            <person name="Ohm R.A."/>
            <person name="Bhattacharya S.S."/>
            <person name="Shirouzu T."/>
            <person name="Yoshinaga Y."/>
            <person name="Martin F.M."/>
            <person name="Grigoriev I.V."/>
            <person name="Hibbett D.S."/>
        </authorList>
    </citation>
    <scope>NUCLEOTIDE SEQUENCE [LARGE SCALE GENOMIC DNA]</scope>
    <source>
        <strain evidence="10 11">93-53</strain>
    </source>
</reference>
<dbReference type="STRING" id="1314785.A0A165DCK9"/>
<accession>A0A165DCK9</accession>
<dbReference type="InterPro" id="IPR027054">
    <property type="entry name" value="ALG2"/>
</dbReference>
<comment type="similarity">
    <text evidence="8">Belongs to the glycosyltransferase group 1 family.</text>
</comment>
<dbReference type="PANTHER" id="PTHR45918:SF1">
    <property type="entry name" value="ALPHA-1,3_1,6-MANNOSYLTRANSFERASE ALG2"/>
    <property type="match status" value="1"/>
</dbReference>
<dbReference type="EMBL" id="KV427635">
    <property type="protein sequence ID" value="KZT04565.1"/>
    <property type="molecule type" value="Genomic_DNA"/>
</dbReference>
<dbReference type="GO" id="GO:0005789">
    <property type="term" value="C:endoplasmic reticulum membrane"/>
    <property type="evidence" value="ECO:0007669"/>
    <property type="project" value="UniProtKB-SubCell"/>
</dbReference>
<dbReference type="InParanoid" id="A0A165DCK9"/>
<dbReference type="OrthoDB" id="448893at2759"/>
<comment type="catalytic activity">
    <reaction evidence="8">
        <text>an alpha-D-Man-(1-&gt;3)-beta-D-Man-(1-&gt;4)-beta-D-GlcNAc-(1-&gt;4)-alpha-D-GlcNAc-diphospho-di-trans,poly-cis-dolichol + GDP-alpha-D-mannose = an alpha-D-Man-(1-&gt;3)-[alpha-D-Man-(1-&gt;6)]-beta-D-Man-(1-&gt;4)-beta-D-GlcNAc-(1-&gt;4)-alpha-D-GlcNAc-diphospho-di-trans,poly-cis-dolichol + GDP + H(+)</text>
        <dbReference type="Rhea" id="RHEA:29519"/>
        <dbReference type="Rhea" id="RHEA-COMP:19513"/>
        <dbReference type="Rhea" id="RHEA-COMP:19515"/>
        <dbReference type="ChEBI" id="CHEBI:15378"/>
        <dbReference type="ChEBI" id="CHEBI:57527"/>
        <dbReference type="ChEBI" id="CHEBI:58189"/>
        <dbReference type="ChEBI" id="CHEBI:132510"/>
        <dbReference type="ChEBI" id="CHEBI:132511"/>
        <dbReference type="EC" id="2.4.1.257"/>
    </reaction>
    <physiologicalReaction direction="left-to-right" evidence="8">
        <dbReference type="Rhea" id="RHEA:29520"/>
    </physiologicalReaction>
</comment>
<dbReference type="GO" id="GO:0102704">
    <property type="term" value="F:GDP-Man:Man(2)GlcNAc(2)-PP-Dol alpha-1,6-mannosyltransferase activity"/>
    <property type="evidence" value="ECO:0007669"/>
    <property type="project" value="UniProtKB-UniRule"/>
</dbReference>
<evidence type="ECO:0000256" key="6">
    <source>
        <dbReference type="ARBA" id="ARBA00022989"/>
    </source>
</evidence>
<dbReference type="Proteomes" id="UP000076871">
    <property type="component" value="Unassembled WGS sequence"/>
</dbReference>
<dbReference type="Pfam" id="PF13439">
    <property type="entry name" value="Glyco_transf_4"/>
    <property type="match status" value="1"/>
</dbReference>
<dbReference type="UniPathway" id="UPA00378"/>
<dbReference type="PANTHER" id="PTHR45918">
    <property type="entry name" value="ALPHA-1,3/1,6-MANNOSYLTRANSFERASE ALG2"/>
    <property type="match status" value="1"/>
</dbReference>
<dbReference type="EC" id="2.4.1.257" evidence="8"/>
<evidence type="ECO:0000256" key="8">
    <source>
        <dbReference type="RuleBase" id="RU367136"/>
    </source>
</evidence>
<evidence type="ECO:0000256" key="4">
    <source>
        <dbReference type="ARBA" id="ARBA00022692"/>
    </source>
</evidence>
<evidence type="ECO:0000256" key="5">
    <source>
        <dbReference type="ARBA" id="ARBA00022824"/>
    </source>
</evidence>
<keyword evidence="5 8" id="KW-0256">Endoplasmic reticulum</keyword>
<dbReference type="GeneID" id="63830902"/>
<evidence type="ECO:0000256" key="1">
    <source>
        <dbReference type="ARBA" id="ARBA00004586"/>
    </source>
</evidence>
<comment type="subcellular location">
    <subcellularLocation>
        <location evidence="1 8">Endoplasmic reticulum membrane</location>
    </subcellularLocation>
</comment>
<dbReference type="GO" id="GO:0004378">
    <property type="term" value="F:GDP-Man:Man(1)GlcNAc(2)-PP-Dol alpha-1,3-mannosyltransferase activity"/>
    <property type="evidence" value="ECO:0007669"/>
    <property type="project" value="UniProtKB-UniRule"/>
</dbReference>
<keyword evidence="3 8" id="KW-0808">Transferase</keyword>
<keyword evidence="7 8" id="KW-0472">Membrane</keyword>
<dbReference type="AlphaFoldDB" id="A0A165DCK9"/>
<proteinExistence type="inferred from homology"/>
<dbReference type="SUPFAM" id="SSF53756">
    <property type="entry name" value="UDP-Glycosyltransferase/glycogen phosphorylase"/>
    <property type="match status" value="2"/>
</dbReference>
<evidence type="ECO:0000256" key="3">
    <source>
        <dbReference type="ARBA" id="ARBA00022679"/>
    </source>
</evidence>
<comment type="function">
    <text evidence="8">Mannosylates Man(2)GlcNAc(2)-dolichol diphosphate and Man(1)GlcNAc(2)-dolichol diphosphate to form Man(3)GlcNAc(2)-dolichol diphosphate.</text>
</comment>
<evidence type="ECO:0000256" key="7">
    <source>
        <dbReference type="ARBA" id="ARBA00023136"/>
    </source>
</evidence>
<feature type="transmembrane region" description="Helical" evidence="8">
    <location>
        <begin position="428"/>
        <end position="452"/>
    </location>
</feature>
<evidence type="ECO:0000313" key="10">
    <source>
        <dbReference type="EMBL" id="KZT04565.1"/>
    </source>
</evidence>
<protein>
    <recommendedName>
        <fullName evidence="8">Alpha-1,3/1,6-mannosyltransferase ALG2</fullName>
        <ecNumber evidence="8">2.4.1.132</ecNumber>
        <ecNumber evidence="8">2.4.1.257</ecNumber>
    </recommendedName>
    <alternativeName>
        <fullName evidence="8">GDP-Man:Man(1)GlcNAc(2)-PP-Dol alpha-1,3-mannosyltransferase</fullName>
    </alternativeName>
</protein>
<keyword evidence="6 8" id="KW-1133">Transmembrane helix</keyword>
<keyword evidence="4 8" id="KW-0812">Transmembrane</keyword>
<keyword evidence="8" id="KW-0328">Glycosyltransferase</keyword>
<dbReference type="InterPro" id="IPR028098">
    <property type="entry name" value="Glyco_trans_4-like_N"/>
</dbReference>
<evidence type="ECO:0000313" key="11">
    <source>
        <dbReference type="Proteomes" id="UP000076871"/>
    </source>
</evidence>
<sequence>MASSSSKLCIAFVHPDLEIGSAERLVVDTALSLQKLGHEVDIYTSHHDLNHCFNETRDGMHESRTNAGTLRVHGIELPFLRSFKGKFHILFSHARQLHLTTYLLRPSSPKYDVYFCRPIVNMYTLPAFVFYCHFPDKLLTDGAYVEGKGRRSGSMLKRMDRFPMDWMDWLEEVTTRQADIILANLKFTARVFQKHFPSTPSMPKVVYSGINLSAYEAMAYDASDLDIIQVASGRPMLLLLNRFEKKKNTALAVDAFALRHKNMRLVIVGGYDPRLEDNMMTLVGLIDRAKANSLTFNIVMPSTSHIAIPPFNLMPSSPDIRFLLNFIIAQHSALPTSPATLALLYTPMKEHFGIRPVEGMVCGLPISACNSGGPMESVINSPLEEWTGWLRPPEPEVAHRCMRENFGMDTMVKGLEEVLKEVVGMGPVMASSLLLVCWALLAVFAALILSVFV</sequence>
<comment type="pathway">
    <text evidence="2 8">Protein modification; protein glycosylation.</text>
</comment>
<dbReference type="RefSeq" id="XP_040762305.1">
    <property type="nucleotide sequence ID" value="XM_040913874.1"/>
</dbReference>
<dbReference type="EC" id="2.4.1.132" evidence="8"/>
<dbReference type="Gene3D" id="3.40.50.2000">
    <property type="entry name" value="Glycogen Phosphorylase B"/>
    <property type="match status" value="2"/>
</dbReference>
<dbReference type="FunCoup" id="A0A165DCK9">
    <property type="interactions" value="471"/>
</dbReference>
<gene>
    <name evidence="10" type="ORF">LAESUDRAFT_784640</name>
</gene>
<evidence type="ECO:0000256" key="2">
    <source>
        <dbReference type="ARBA" id="ARBA00004922"/>
    </source>
</evidence>
<comment type="catalytic activity">
    <reaction evidence="8">
        <text>a beta-D-Man-(1-&gt;4)-beta-D-GlcNAc-(1-&gt;4)-alpha-D-GlcNAc-diphospho-di-trans,poly-cis-dolichol + GDP-alpha-D-mannose = an alpha-D-Man-(1-&gt;3)-beta-D-Man-(1-&gt;4)-beta-D-GlcNAc-(1-&gt;4)-alpha-D-GlcNAc-diphospho-di-trans,poly-cis-dolichol + GDP + H(+)</text>
        <dbReference type="Rhea" id="RHEA:29515"/>
        <dbReference type="Rhea" id="RHEA-COMP:19511"/>
        <dbReference type="Rhea" id="RHEA-COMP:19513"/>
        <dbReference type="ChEBI" id="CHEBI:15378"/>
        <dbReference type="ChEBI" id="CHEBI:57527"/>
        <dbReference type="ChEBI" id="CHEBI:58189"/>
        <dbReference type="ChEBI" id="CHEBI:58472"/>
        <dbReference type="ChEBI" id="CHEBI:132510"/>
        <dbReference type="EC" id="2.4.1.132"/>
    </reaction>
    <physiologicalReaction direction="left-to-right" evidence="8">
        <dbReference type="Rhea" id="RHEA:29516"/>
    </physiologicalReaction>
</comment>
<keyword evidence="11" id="KW-1185">Reference proteome</keyword>